<gene>
    <name evidence="1" type="ORF">C9J27_04835</name>
</gene>
<dbReference type="RefSeq" id="WP_107289091.1">
    <property type="nucleotide sequence ID" value="NZ_PYNF01000003.1"/>
</dbReference>
<accession>A0A2T3KL95</accession>
<comment type="caution">
    <text evidence="1">The sequence shown here is derived from an EMBL/GenBank/DDBJ whole genome shotgun (WGS) entry which is preliminary data.</text>
</comment>
<dbReference type="EMBL" id="PYNF01000003">
    <property type="protein sequence ID" value="PSV00461.1"/>
    <property type="molecule type" value="Genomic_DNA"/>
</dbReference>
<dbReference type="Proteomes" id="UP000241426">
    <property type="component" value="Unassembled WGS sequence"/>
</dbReference>
<dbReference type="AlphaFoldDB" id="A0A2T3KL95"/>
<evidence type="ECO:0000313" key="1">
    <source>
        <dbReference type="EMBL" id="PSV00461.1"/>
    </source>
</evidence>
<evidence type="ECO:0000313" key="2">
    <source>
        <dbReference type="Proteomes" id="UP000241426"/>
    </source>
</evidence>
<organism evidence="1 2">
    <name type="scientific">Photobacterium kishitanii</name>
    <dbReference type="NCBI Taxonomy" id="318456"/>
    <lineage>
        <taxon>Bacteria</taxon>
        <taxon>Pseudomonadati</taxon>
        <taxon>Pseudomonadota</taxon>
        <taxon>Gammaproteobacteria</taxon>
        <taxon>Vibrionales</taxon>
        <taxon>Vibrionaceae</taxon>
        <taxon>Photobacterium</taxon>
    </lineage>
</organism>
<protein>
    <submittedName>
        <fullName evidence="1">Uncharacterized protein</fullName>
    </submittedName>
</protein>
<reference evidence="1 2" key="1">
    <citation type="submission" date="2018-01" db="EMBL/GenBank/DDBJ databases">
        <title>Whole genome sequencing of Histamine producing bacteria.</title>
        <authorList>
            <person name="Butler K."/>
        </authorList>
    </citation>
    <scope>NUCLEOTIDE SEQUENCE [LARGE SCALE GENOMIC DNA]</scope>
    <source>
        <strain evidence="1 2">FS-7.2</strain>
    </source>
</reference>
<proteinExistence type="predicted"/>
<name>A0A2T3KL95_9GAMM</name>
<sequence>MDIVLICDPENFTEDELLSLTEKYSGNHLHQEDIDKQGLSFFPANEFFKLLNNGEFDPTNYWCINTSIWA</sequence>